<dbReference type="Pfam" id="PF26501">
    <property type="entry name" value="DUF8167"/>
    <property type="match status" value="1"/>
</dbReference>
<dbReference type="PROSITE" id="PS51202">
    <property type="entry name" value="RCK_C"/>
    <property type="match status" value="1"/>
</dbReference>
<evidence type="ECO:0000256" key="2">
    <source>
        <dbReference type="SAM" id="Phobius"/>
    </source>
</evidence>
<evidence type="ECO:0000313" key="9">
    <source>
        <dbReference type="Proteomes" id="UP000299011"/>
    </source>
</evidence>
<feature type="region of interest" description="Disordered" evidence="1">
    <location>
        <begin position="422"/>
        <end position="460"/>
    </location>
</feature>
<reference evidence="4 7" key="2">
    <citation type="journal article" date="2012" name="J. Bacteriol.">
        <title>Complete genome sequence of the metabolically versatile halophilic archaeon Haloferax mediterranei, a poly(3-hydroxybutyrate-co-3-hydroxyvalerate) producer.</title>
        <authorList>
            <person name="Han J."/>
            <person name="Zhang F."/>
            <person name="Hou J."/>
            <person name="Liu X."/>
            <person name="Li M."/>
            <person name="Liu H."/>
            <person name="Cai L."/>
            <person name="Zhang B."/>
            <person name="Chen Y."/>
            <person name="Zhou J."/>
            <person name="Hu S."/>
            <person name="Xiang H."/>
        </authorList>
    </citation>
    <scope>NUCLEOTIDE SEQUENCE [LARGE SCALE GENOMIC DNA]</scope>
    <source>
        <strain evidence="7">ATCC 33500 / DSM 1411 / JCM 8866 / NBRC 14739 / NCIMB 2177 / R-4</strain>
        <strain evidence="4">CGMCC 1.2087</strain>
    </source>
</reference>
<dbReference type="RefSeq" id="WP_004060113.1">
    <property type="nucleotide sequence ID" value="NC_017941.2"/>
</dbReference>
<feature type="domain" description="RCK C-terminal" evidence="3">
    <location>
        <begin position="347"/>
        <end position="427"/>
    </location>
</feature>
<feature type="compositionally biased region" description="Acidic residues" evidence="1">
    <location>
        <begin position="434"/>
        <end position="449"/>
    </location>
</feature>
<dbReference type="Proteomes" id="UP000006469">
    <property type="component" value="Chromosome"/>
</dbReference>
<dbReference type="EMBL" id="AOLO01000012">
    <property type="protein sequence ID" value="ELZ99167.1"/>
    <property type="molecule type" value="Genomic_DNA"/>
</dbReference>
<dbReference type="InterPro" id="IPR058480">
    <property type="entry name" value="DUF8167_N"/>
</dbReference>
<dbReference type="InterPro" id="IPR006037">
    <property type="entry name" value="RCK_C"/>
</dbReference>
<gene>
    <name evidence="4" type="ordered locus">HFX_2633</name>
    <name evidence="5" type="ORF">C439_14949</name>
    <name evidence="6" type="ORF">E6P09_13610</name>
</gene>
<feature type="region of interest" description="Disordered" evidence="1">
    <location>
        <begin position="256"/>
        <end position="300"/>
    </location>
</feature>
<dbReference type="eggNOG" id="arCOG07570">
    <property type="taxonomic scope" value="Archaea"/>
</dbReference>
<dbReference type="Proteomes" id="UP000011603">
    <property type="component" value="Unassembled WGS sequence"/>
</dbReference>
<keyword evidence="2" id="KW-0812">Transmembrane</keyword>
<dbReference type="OrthoDB" id="205214at2157"/>
<dbReference type="EMBL" id="CP001868">
    <property type="protein sequence ID" value="AFK20311.1"/>
    <property type="molecule type" value="Genomic_DNA"/>
</dbReference>
<dbReference type="GeneID" id="40157473"/>
<proteinExistence type="predicted"/>
<reference evidence="5 8" key="3">
    <citation type="journal article" date="2014" name="PLoS Genet.">
        <title>Phylogenetically driven sequencing of extremely halophilic archaea reveals strategies for static and dynamic osmo-response.</title>
        <authorList>
            <person name="Becker E.A."/>
            <person name="Seitzer P.M."/>
            <person name="Tritt A."/>
            <person name="Larsen D."/>
            <person name="Krusor M."/>
            <person name="Yao A.I."/>
            <person name="Wu D."/>
            <person name="Madern D."/>
            <person name="Eisen J.A."/>
            <person name="Darling A.E."/>
            <person name="Facciotti M.T."/>
        </authorList>
    </citation>
    <scope>NUCLEOTIDE SEQUENCE [LARGE SCALE GENOMIC DNA]</scope>
    <source>
        <strain evidence="5">ATCC 33500</strain>
        <strain evidence="8">ATCC 33500 / DSM 1411 / JCM 8866 / NBRC 14739 / NCIMB 2177 / R-4</strain>
    </source>
</reference>
<keyword evidence="8" id="KW-1185">Reference proteome</keyword>
<evidence type="ECO:0000313" key="5">
    <source>
        <dbReference type="EMBL" id="ELZ99167.1"/>
    </source>
</evidence>
<sequence length="460" mass="48409">MISVVLAEQVTLLPADDSLVRQTLRFVGLVVGAFVVSGIVSLLYRWYTREMIPRALAILFGGALVALYLNTIGLFGDFLTGDEPAVFQLETVLFNTASLAGGALISPAGRVVGDRLATDVFAVAGARELNSDVSRLVRTVGRVSSVTLPEVIDDIGGYDPVSDAVKEQLSGKTLLFPRRLTEAELRDRLVTRIKDDHGVGHVDVEFEDGDVSYLALGSRAAGLGPTLAPGTVALAIRGDPGSGAAAGDPVQVWSVPKQAAEPDPNSEEPKQIERGATTDTTDVVDSPPGGDAEEPEEPTPTRIAFGELRGVTEDAATIALDEEDASNLSSNEHYRLVTLPANPPVDREFASLLRNADETMAITTIVADANLDGKLVSDVDTTVAAVRSANKPIDAIPPRSRRLAAGDTLYVVGRPEVLRKVERRATMADSQTDGGDDAGDTNDGSDADGESSRPSGAQSS</sequence>
<evidence type="ECO:0000256" key="1">
    <source>
        <dbReference type="SAM" id="MobiDB-lite"/>
    </source>
</evidence>
<dbReference type="GO" id="GO:0008324">
    <property type="term" value="F:monoatomic cation transmembrane transporter activity"/>
    <property type="evidence" value="ECO:0007669"/>
    <property type="project" value="InterPro"/>
</dbReference>
<dbReference type="KEGG" id="hme:HFX_2633"/>
<dbReference type="EMBL" id="CP039139">
    <property type="protein sequence ID" value="QCQ76254.1"/>
    <property type="molecule type" value="Genomic_DNA"/>
</dbReference>
<dbReference type="AlphaFoldDB" id="I3R7V1"/>
<dbReference type="GO" id="GO:0006813">
    <property type="term" value="P:potassium ion transport"/>
    <property type="evidence" value="ECO:0007669"/>
    <property type="project" value="InterPro"/>
</dbReference>
<reference evidence="6 9" key="5">
    <citation type="submission" date="2019-04" db="EMBL/GenBank/DDBJ databases">
        <title>Methylomes of two halophilic Archaea, Haloarcula marismortui and Haloferax mediterranei.</title>
        <authorList>
            <person name="DasSarma S."/>
            <person name="DasSarma P."/>
            <person name="DasSarma S."/>
            <person name="Fomenkov A."/>
            <person name="Vincze T."/>
            <person name="Anton B.P."/>
            <person name="Roberts R.J."/>
        </authorList>
    </citation>
    <scope>NUCLEOTIDE SEQUENCE [LARGE SCALE GENOMIC DNA]</scope>
    <source>
        <strain evidence="6">ATCC 33500</strain>
        <strain evidence="9">ATCC 33500 / DSM 1411 / JCM 8866 / NBRC 14739 / NCIMB 2177 / R-4</strain>
    </source>
</reference>
<dbReference type="InterPro" id="IPR058604">
    <property type="entry name" value="DUF8167_3rd"/>
</dbReference>
<dbReference type="Gene3D" id="3.30.70.1450">
    <property type="entry name" value="Regulator of K+ conductance, C-terminal domain"/>
    <property type="match status" value="1"/>
</dbReference>
<evidence type="ECO:0000259" key="3">
    <source>
        <dbReference type="PROSITE" id="PS51202"/>
    </source>
</evidence>
<evidence type="ECO:0000313" key="8">
    <source>
        <dbReference type="Proteomes" id="UP000011603"/>
    </source>
</evidence>
<evidence type="ECO:0000313" key="7">
    <source>
        <dbReference type="Proteomes" id="UP000006469"/>
    </source>
</evidence>
<protein>
    <submittedName>
        <fullName evidence="6">Potassium transporter TrkA</fullName>
    </submittedName>
</protein>
<dbReference type="InterPro" id="IPR058603">
    <property type="entry name" value="DUF8167_2nd"/>
</dbReference>
<reference evidence="4" key="1">
    <citation type="journal article" date="2012" name="Appl. Environ. Microbiol.">
        <title>Identification of the haloarchaeal phasin (PhaP) that functions in polyhydroxyalkanoate accumulation and granule formation in Haloferax mediterranei.</title>
        <authorList>
            <person name="Cai S."/>
            <person name="Cai L."/>
            <person name="Liu H."/>
            <person name="Liu X."/>
            <person name="Han J."/>
            <person name="Zhou J."/>
            <person name="Xiang H."/>
        </authorList>
    </citation>
    <scope>NUCLEOTIDE SEQUENCE</scope>
    <source>
        <strain evidence="4">CGMCC 1.2087</strain>
    </source>
</reference>
<dbReference type="Pfam" id="PF26503">
    <property type="entry name" value="DUF8167_3rd"/>
    <property type="match status" value="1"/>
</dbReference>
<dbReference type="PaxDb" id="523841-HFX_2633"/>
<dbReference type="Proteomes" id="UP000299011">
    <property type="component" value="Chromosome"/>
</dbReference>
<dbReference type="Pfam" id="PF26502">
    <property type="entry name" value="DUF8167_2nd"/>
    <property type="match status" value="1"/>
</dbReference>
<name>I3R7V1_HALMT</name>
<organism evidence="4 7">
    <name type="scientific">Haloferax mediterranei (strain ATCC 33500 / DSM 1411 / JCM 8866 / NBRC 14739 / NCIMB 2177 / R-4)</name>
    <name type="common">Halobacterium mediterranei</name>
    <dbReference type="NCBI Taxonomy" id="523841"/>
    <lineage>
        <taxon>Archaea</taxon>
        <taxon>Methanobacteriati</taxon>
        <taxon>Methanobacteriota</taxon>
        <taxon>Stenosarchaea group</taxon>
        <taxon>Halobacteria</taxon>
        <taxon>Halobacteriales</taxon>
        <taxon>Haloferacaceae</taxon>
        <taxon>Haloferax</taxon>
    </lineage>
</organism>
<feature type="transmembrane region" description="Helical" evidence="2">
    <location>
        <begin position="23"/>
        <end position="44"/>
    </location>
</feature>
<evidence type="ECO:0000313" key="6">
    <source>
        <dbReference type="EMBL" id="QCQ76254.1"/>
    </source>
</evidence>
<reference evidence="4" key="4">
    <citation type="submission" date="2014-05" db="EMBL/GenBank/DDBJ databases">
        <authorList>
            <person name="Wang L."/>
            <person name="Yang H."/>
            <person name="Xiang H."/>
        </authorList>
    </citation>
    <scope>NUCLEOTIDE SEQUENCE</scope>
    <source>
        <strain evidence="4">CGMCC 1.2087</strain>
    </source>
</reference>
<accession>I3R7V1</accession>
<dbReference type="SUPFAM" id="SSF116726">
    <property type="entry name" value="TrkA C-terminal domain-like"/>
    <property type="match status" value="1"/>
</dbReference>
<keyword evidence="2" id="KW-1133">Transmembrane helix</keyword>
<dbReference type="STRING" id="523841.HFX_2633"/>
<dbReference type="PATRIC" id="fig|523841.21.peg.3019"/>
<feature type="transmembrane region" description="Helical" evidence="2">
    <location>
        <begin position="56"/>
        <end position="76"/>
    </location>
</feature>
<evidence type="ECO:0000313" key="4">
    <source>
        <dbReference type="EMBL" id="AFK20311.1"/>
    </source>
</evidence>
<dbReference type="HOGENOM" id="CLU_038780_0_0_2"/>
<keyword evidence="2" id="KW-0472">Membrane</keyword>
<dbReference type="InterPro" id="IPR036721">
    <property type="entry name" value="RCK_C_sf"/>
</dbReference>